<accession>A0ABS8AJ87</accession>
<evidence type="ECO:0000313" key="2">
    <source>
        <dbReference type="EMBL" id="MCB2379044.1"/>
    </source>
</evidence>
<dbReference type="InterPro" id="IPR013783">
    <property type="entry name" value="Ig-like_fold"/>
</dbReference>
<keyword evidence="1" id="KW-0732">Signal</keyword>
<reference evidence="2" key="1">
    <citation type="submission" date="2021-10" db="EMBL/GenBank/DDBJ databases">
        <authorList>
            <person name="Dean J.D."/>
            <person name="Kim M.K."/>
            <person name="Newey C.N."/>
            <person name="Stoker T.S."/>
            <person name="Thompson D.W."/>
            <person name="Grose J.H."/>
        </authorList>
    </citation>
    <scope>NUCLEOTIDE SEQUENCE</scope>
    <source>
        <strain evidence="2">BT635</strain>
    </source>
</reference>
<sequence length="244" mass="26000">MITPFRIYLLALCISTVVLTACSDSAKDTPAPASSPVTAQDAAGFFSPATALTKITATPVGGGTEYVATINATGTYRFQGLPLGKYDIKFVPATGYAAPTPKALTTVASSISIIQDITVLTVRTALLTGIKWKVTSNVSVNLETGVTVDYLAMDPACTRDNFLQFNADNTLSVDEGVVKCSASGPQVFSYGWAFEKNETQLRYSYPDQSSTLGDIVELTATSVHLRKDLGPGQTYYQTITYAPF</sequence>
<proteinExistence type="predicted"/>
<gene>
    <name evidence="2" type="ORF">LGH70_15695</name>
</gene>
<protein>
    <submittedName>
        <fullName evidence="2">Carboxypeptidase-like regulatory domain-containing protein</fullName>
    </submittedName>
</protein>
<dbReference type="EMBL" id="JAJADQ010000008">
    <property type="protein sequence ID" value="MCB2379044.1"/>
    <property type="molecule type" value="Genomic_DNA"/>
</dbReference>
<dbReference type="SUPFAM" id="SSF117074">
    <property type="entry name" value="Hypothetical protein PA1324"/>
    <property type="match status" value="1"/>
</dbReference>
<dbReference type="PROSITE" id="PS51257">
    <property type="entry name" value="PROKAR_LIPOPROTEIN"/>
    <property type="match status" value="1"/>
</dbReference>
<dbReference type="Gene3D" id="2.60.40.10">
    <property type="entry name" value="Immunoglobulins"/>
    <property type="match status" value="1"/>
</dbReference>
<name>A0ABS8AJ87_9BACT</name>
<dbReference type="Proteomes" id="UP001165297">
    <property type="component" value="Unassembled WGS sequence"/>
</dbReference>
<feature type="signal peptide" evidence="1">
    <location>
        <begin position="1"/>
        <end position="26"/>
    </location>
</feature>
<organism evidence="2 3">
    <name type="scientific">Hymenobacter nitidus</name>
    <dbReference type="NCBI Taxonomy" id="2880929"/>
    <lineage>
        <taxon>Bacteria</taxon>
        <taxon>Pseudomonadati</taxon>
        <taxon>Bacteroidota</taxon>
        <taxon>Cytophagia</taxon>
        <taxon>Cytophagales</taxon>
        <taxon>Hymenobacteraceae</taxon>
        <taxon>Hymenobacter</taxon>
    </lineage>
</organism>
<evidence type="ECO:0000313" key="3">
    <source>
        <dbReference type="Proteomes" id="UP001165297"/>
    </source>
</evidence>
<comment type="caution">
    <text evidence="2">The sequence shown here is derived from an EMBL/GenBank/DDBJ whole genome shotgun (WGS) entry which is preliminary data.</text>
</comment>
<evidence type="ECO:0000256" key="1">
    <source>
        <dbReference type="SAM" id="SignalP"/>
    </source>
</evidence>
<dbReference type="RefSeq" id="WP_226187434.1">
    <property type="nucleotide sequence ID" value="NZ_JAJADQ010000008.1"/>
</dbReference>
<keyword evidence="3" id="KW-1185">Reference proteome</keyword>
<feature type="chain" id="PRO_5046859468" evidence="1">
    <location>
        <begin position="27"/>
        <end position="244"/>
    </location>
</feature>